<dbReference type="SUPFAM" id="SSF55729">
    <property type="entry name" value="Acyl-CoA N-acyltransferases (Nat)"/>
    <property type="match status" value="1"/>
</dbReference>
<proteinExistence type="predicted"/>
<keyword evidence="3" id="KW-1185">Reference proteome</keyword>
<dbReference type="PANTHER" id="PTHR43441:SF3">
    <property type="entry name" value="ACETYLTRANSFERASE"/>
    <property type="match status" value="1"/>
</dbReference>
<gene>
    <name evidence="2" type="ORF">C9J12_08545</name>
</gene>
<dbReference type="InterPro" id="IPR051908">
    <property type="entry name" value="Ribosomal_N-acetyltransferase"/>
</dbReference>
<dbReference type="Proteomes" id="UP000240987">
    <property type="component" value="Unassembled WGS sequence"/>
</dbReference>
<comment type="caution">
    <text evidence="2">The sequence shown here is derived from an EMBL/GenBank/DDBJ whole genome shotgun (WGS) entry which is preliminary data.</text>
</comment>
<name>A0A2T3JKH6_9GAMM</name>
<protein>
    <submittedName>
        <fullName evidence="2">GNAT family N-acetyltransferase</fullName>
    </submittedName>
</protein>
<dbReference type="PANTHER" id="PTHR43441">
    <property type="entry name" value="RIBOSOMAL-PROTEIN-SERINE ACETYLTRANSFERASE"/>
    <property type="match status" value="1"/>
</dbReference>
<dbReference type="EMBL" id="PYMJ01000006">
    <property type="protein sequence ID" value="PSU49524.1"/>
    <property type="molecule type" value="Genomic_DNA"/>
</dbReference>
<evidence type="ECO:0000313" key="3">
    <source>
        <dbReference type="Proteomes" id="UP000240987"/>
    </source>
</evidence>
<dbReference type="PROSITE" id="PS51186">
    <property type="entry name" value="GNAT"/>
    <property type="match status" value="1"/>
</dbReference>
<keyword evidence="2" id="KW-0808">Transferase</keyword>
<feature type="domain" description="N-acetyltransferase" evidence="1">
    <location>
        <begin position="18"/>
        <end position="176"/>
    </location>
</feature>
<dbReference type="Gene3D" id="3.40.630.30">
    <property type="match status" value="1"/>
</dbReference>
<evidence type="ECO:0000259" key="1">
    <source>
        <dbReference type="PROSITE" id="PS51186"/>
    </source>
</evidence>
<dbReference type="GO" id="GO:1990189">
    <property type="term" value="F:protein N-terminal-serine acetyltransferase activity"/>
    <property type="evidence" value="ECO:0007669"/>
    <property type="project" value="TreeGrafter"/>
</dbReference>
<evidence type="ECO:0000313" key="2">
    <source>
        <dbReference type="EMBL" id="PSU49524.1"/>
    </source>
</evidence>
<dbReference type="RefSeq" id="WP_107242312.1">
    <property type="nucleotide sequence ID" value="NZ_JAKJUA010000024.1"/>
</dbReference>
<organism evidence="2 3">
    <name type="scientific">Photobacterium frigidiphilum</name>
    <dbReference type="NCBI Taxonomy" id="264736"/>
    <lineage>
        <taxon>Bacteria</taxon>
        <taxon>Pseudomonadati</taxon>
        <taxon>Pseudomonadota</taxon>
        <taxon>Gammaproteobacteria</taxon>
        <taxon>Vibrionales</taxon>
        <taxon>Vibrionaceae</taxon>
        <taxon>Photobacterium</taxon>
    </lineage>
</organism>
<dbReference type="InterPro" id="IPR016181">
    <property type="entry name" value="Acyl_CoA_acyltransferase"/>
</dbReference>
<dbReference type="AlphaFoldDB" id="A0A2T3JKH6"/>
<dbReference type="OrthoDB" id="9784707at2"/>
<dbReference type="GO" id="GO:0005737">
    <property type="term" value="C:cytoplasm"/>
    <property type="evidence" value="ECO:0007669"/>
    <property type="project" value="TreeGrafter"/>
</dbReference>
<dbReference type="GO" id="GO:0008999">
    <property type="term" value="F:protein-N-terminal-alanine acetyltransferase activity"/>
    <property type="evidence" value="ECO:0007669"/>
    <property type="project" value="TreeGrafter"/>
</dbReference>
<accession>A0A2T3JKH6</accession>
<reference evidence="2 3" key="1">
    <citation type="submission" date="2018-01" db="EMBL/GenBank/DDBJ databases">
        <title>Whole genome sequencing of Histamine producing bacteria.</title>
        <authorList>
            <person name="Butler K."/>
        </authorList>
    </citation>
    <scope>NUCLEOTIDE SEQUENCE [LARGE SCALE GENOMIC DNA]</scope>
    <source>
        <strain evidence="2 3">JCM 12947</strain>
    </source>
</reference>
<dbReference type="InterPro" id="IPR000182">
    <property type="entry name" value="GNAT_dom"/>
</dbReference>
<dbReference type="Pfam" id="PF13302">
    <property type="entry name" value="Acetyltransf_3"/>
    <property type="match status" value="1"/>
</dbReference>
<sequence length="176" mass="19874">MENSTIKLVPPSMERAHSMLEAIIESEHELRQFLPWVDYALTESDSITNTQEAIKNFENFTGELRYSIIRKSDDYFLGAVGLIIRDKSVPFFEIGYWLRTSETGKGYVSEAIALLEKYAFDECGANRVEITAASTNLNSRSVAERCGYQLDAKLVNARRLPSGELSDTIVYSKTDL</sequence>